<feature type="domain" description="Bacteriophage T5 Orf172 DNA-binding" evidence="2">
    <location>
        <begin position="294"/>
        <end position="385"/>
    </location>
</feature>
<evidence type="ECO:0000259" key="2">
    <source>
        <dbReference type="SMART" id="SM00974"/>
    </source>
</evidence>
<reference evidence="3 4" key="1">
    <citation type="journal article" date="2025" name="Microbiol. Resour. Announc.">
        <title>Draft genome sequences for Neonectria magnoliae and Neonectria punicea, canker pathogens of Liriodendron tulipifera and Acer saccharum in West Virginia.</title>
        <authorList>
            <person name="Petronek H.M."/>
            <person name="Kasson M.T."/>
            <person name="Metheny A.M."/>
            <person name="Stauder C.M."/>
            <person name="Lovett B."/>
            <person name="Lynch S.C."/>
            <person name="Garnas J.R."/>
            <person name="Kasson L.R."/>
            <person name="Stajich J.E."/>
        </authorList>
    </citation>
    <scope>NUCLEOTIDE SEQUENCE [LARGE SCALE GENOMIC DNA]</scope>
    <source>
        <strain evidence="3 4">NRRL 64653</strain>
    </source>
</reference>
<gene>
    <name evidence="3" type="ORF">QQX98_008735</name>
</gene>
<proteinExistence type="predicted"/>
<dbReference type="InterPro" id="IPR053006">
    <property type="entry name" value="Meiosis_regulatory"/>
</dbReference>
<dbReference type="InterPro" id="IPR018306">
    <property type="entry name" value="Phage_T5_Orf172_DNA-bd"/>
</dbReference>
<protein>
    <recommendedName>
        <fullName evidence="2">Bacteriophage T5 Orf172 DNA-binding domain-containing protein</fullName>
    </recommendedName>
</protein>
<dbReference type="PANTHER" id="PTHR28094:SF1">
    <property type="entry name" value="MEIOTICALLY UP-REGULATED GENE 113 PROTEIN"/>
    <property type="match status" value="1"/>
</dbReference>
<comment type="caution">
    <text evidence="3">The sequence shown here is derived from an EMBL/GenBank/DDBJ whole genome shotgun (WGS) entry which is preliminary data.</text>
</comment>
<dbReference type="SMART" id="SM00974">
    <property type="entry name" value="T5orf172"/>
    <property type="match status" value="1"/>
</dbReference>
<dbReference type="PANTHER" id="PTHR28094">
    <property type="entry name" value="MEIOTICALLY UP-REGULATED GENE 113 PROTEIN"/>
    <property type="match status" value="1"/>
</dbReference>
<evidence type="ECO:0000256" key="1">
    <source>
        <dbReference type="SAM" id="MobiDB-lite"/>
    </source>
</evidence>
<evidence type="ECO:0000313" key="4">
    <source>
        <dbReference type="Proteomes" id="UP001498476"/>
    </source>
</evidence>
<sequence>MSIDHVSTPIVLGKLISASVLDTRYTNPLKSDFKLCLGVIASGKRQCRKQRSWKHSEEATRLVAQFSKLDQCPHDDDFYADVRKFLTCTHCDIHINDVEQKFMNWKRLRHKSVSTEPAEEEIDPESGQAMTIGTTSAGDRVATHSDLPPFDFDQPESSQPASTVNGLEKDFRDLAVTPTQTSLVSVAESSDVDTTMVAPDSPSAEDINDSNQKPTPQMELVLISPPKGHTNPSEEETRRMEGEIEAEEDDPVLAARCKRRYTVNRSKSKLVHHINRRFDRDDKSPGIVYVLRHLGSDGCMKVGITRQTDDPLEKIKESESCYAKDCEIVFQSKEKFLGASKVERLVTETLRQNRHAVLECPYCDKVHAGWFQVTEAEVIAAIEAWTAFVTSPAYKDGTLSEIGHRMADLLVDLRPQALDESQDPVAPSVPERELSLNQGNQAMFPATRRKWRIPSC</sequence>
<dbReference type="EMBL" id="JAZAVJ010000163">
    <property type="protein sequence ID" value="KAK7409074.1"/>
    <property type="molecule type" value="Genomic_DNA"/>
</dbReference>
<dbReference type="Pfam" id="PF10544">
    <property type="entry name" value="T5orf172"/>
    <property type="match status" value="1"/>
</dbReference>
<feature type="compositionally biased region" description="Polar residues" evidence="1">
    <location>
        <begin position="155"/>
        <end position="164"/>
    </location>
</feature>
<dbReference type="Proteomes" id="UP001498476">
    <property type="component" value="Unassembled WGS sequence"/>
</dbReference>
<feature type="region of interest" description="Disordered" evidence="1">
    <location>
        <begin position="139"/>
        <end position="164"/>
    </location>
</feature>
<feature type="region of interest" description="Disordered" evidence="1">
    <location>
        <begin position="182"/>
        <end position="214"/>
    </location>
</feature>
<evidence type="ECO:0000313" key="3">
    <source>
        <dbReference type="EMBL" id="KAK7409074.1"/>
    </source>
</evidence>
<organism evidence="3 4">
    <name type="scientific">Neonectria punicea</name>
    <dbReference type="NCBI Taxonomy" id="979145"/>
    <lineage>
        <taxon>Eukaryota</taxon>
        <taxon>Fungi</taxon>
        <taxon>Dikarya</taxon>
        <taxon>Ascomycota</taxon>
        <taxon>Pezizomycotina</taxon>
        <taxon>Sordariomycetes</taxon>
        <taxon>Hypocreomycetidae</taxon>
        <taxon>Hypocreales</taxon>
        <taxon>Nectriaceae</taxon>
        <taxon>Neonectria</taxon>
    </lineage>
</organism>
<name>A0ABR1GUR1_9HYPO</name>
<accession>A0ABR1GUR1</accession>
<keyword evidence="4" id="KW-1185">Reference proteome</keyword>